<keyword evidence="3" id="KW-0472">Membrane</keyword>
<dbReference type="PANTHER" id="PTHR30273">
    <property type="entry name" value="PERIPLASMIC SIGNAL SENSOR AND SIGMA FACTOR ACTIVATOR FECR-RELATED"/>
    <property type="match status" value="1"/>
</dbReference>
<comment type="caution">
    <text evidence="3">The sequence shown here is derived from an EMBL/GenBank/DDBJ whole genome shotgun (WGS) entry which is preliminary data.</text>
</comment>
<gene>
    <name evidence="3" type="ORF">F945_01501</name>
</gene>
<dbReference type="PATRIC" id="fig|421052.3.peg.1457"/>
<dbReference type="Proteomes" id="UP000014568">
    <property type="component" value="Unassembled WGS sequence"/>
</dbReference>
<protein>
    <submittedName>
        <fullName evidence="3">Transmembrane sensor</fullName>
    </submittedName>
</protein>
<dbReference type="AlphaFoldDB" id="S3N3T7"/>
<dbReference type="InterPro" id="IPR012373">
    <property type="entry name" value="Ferrdict_sens_TM"/>
</dbReference>
<evidence type="ECO:0000313" key="4">
    <source>
        <dbReference type="Proteomes" id="UP000014568"/>
    </source>
</evidence>
<dbReference type="OrthoDB" id="1099576at2"/>
<dbReference type="HOGENOM" id="CLU_050192_0_0_6"/>
<reference evidence="3 4" key="1">
    <citation type="submission" date="2013-06" db="EMBL/GenBank/DDBJ databases">
        <title>The Genome Sequence of Acinetobacter rudis CIP 110305.</title>
        <authorList>
            <consortium name="The Broad Institute Genome Sequencing Platform"/>
            <consortium name="The Broad Institute Genome Sequencing Center for Infectious Disease"/>
            <person name="Cerqueira G."/>
            <person name="Feldgarden M."/>
            <person name="Courvalin P."/>
            <person name="Perichon B."/>
            <person name="Grillot-Courvalin C."/>
            <person name="Clermont D."/>
            <person name="Rocha E."/>
            <person name="Yoon E.-J."/>
            <person name="Nemec A."/>
            <person name="Young S.K."/>
            <person name="Zeng Q."/>
            <person name="Gargeya S."/>
            <person name="Fitzgerald M."/>
            <person name="Abouelleil A."/>
            <person name="Alvarado L."/>
            <person name="Berlin A.M."/>
            <person name="Chapman S.B."/>
            <person name="Dewar J."/>
            <person name="Goldberg J."/>
            <person name="Griggs A."/>
            <person name="Gujja S."/>
            <person name="Hansen M."/>
            <person name="Howarth C."/>
            <person name="Imamovic A."/>
            <person name="Larimer J."/>
            <person name="McCowan C."/>
            <person name="Murphy C."/>
            <person name="Pearson M."/>
            <person name="Priest M."/>
            <person name="Roberts A."/>
            <person name="Saif S."/>
            <person name="Shea T."/>
            <person name="Sykes S."/>
            <person name="Wortman J."/>
            <person name="Nusbaum C."/>
            <person name="Birren B."/>
        </authorList>
    </citation>
    <scope>NUCLEOTIDE SEQUENCE [LARGE SCALE GENOMIC DNA]</scope>
    <source>
        <strain evidence="3 4">CIP 110305</strain>
    </source>
</reference>
<sequence>MFKSTEKSVIVEQAVEWLLLIKQGKLTEFEKNQFEQWLSQSHLHQKIWQQTIVLEQKFKQLPAEIALPVIQQQPSKTHNGHWLLLLGSFSALWFAYLLNEQQQWTADYRNGKGAAKTVLLPDGGSILLHANSAIDVQYTSQQRKIILRKGEIWIETRPDAAHRPFVVSTQYGQAQALGTQYSVKIEQKEAYVAVEKGAVKVQPQNSTQYKVVHVGEQIRFNQQKIGAVEALDITQLAWTKGLMMVDDMPLSQFIERLKPFHRAFIYLERDVEQLKISGTYPTDNMSQLYEMLEQNYQIQVNQYAANRMVSISAKK</sequence>
<organism evidence="3 4">
    <name type="scientific">Acinetobacter rudis CIP 110305</name>
    <dbReference type="NCBI Taxonomy" id="421052"/>
    <lineage>
        <taxon>Bacteria</taxon>
        <taxon>Pseudomonadati</taxon>
        <taxon>Pseudomonadota</taxon>
        <taxon>Gammaproteobacteria</taxon>
        <taxon>Moraxellales</taxon>
        <taxon>Moraxellaceae</taxon>
        <taxon>Acinetobacter</taxon>
    </lineage>
</organism>
<dbReference type="Pfam" id="PF04773">
    <property type="entry name" value="FecR"/>
    <property type="match status" value="1"/>
</dbReference>
<dbReference type="Gene3D" id="2.60.120.1440">
    <property type="match status" value="1"/>
</dbReference>
<dbReference type="PANTHER" id="PTHR30273:SF2">
    <property type="entry name" value="PROTEIN FECR"/>
    <property type="match status" value="1"/>
</dbReference>
<evidence type="ECO:0000313" key="3">
    <source>
        <dbReference type="EMBL" id="EPF74462.1"/>
    </source>
</evidence>
<dbReference type="InterPro" id="IPR006860">
    <property type="entry name" value="FecR"/>
</dbReference>
<dbReference type="Pfam" id="PF16220">
    <property type="entry name" value="DUF4880"/>
    <property type="match status" value="1"/>
</dbReference>
<dbReference type="eggNOG" id="COG3712">
    <property type="taxonomic scope" value="Bacteria"/>
</dbReference>
<keyword evidence="4" id="KW-1185">Reference proteome</keyword>
<dbReference type="EMBL" id="ATGI01000018">
    <property type="protein sequence ID" value="EPF74462.1"/>
    <property type="molecule type" value="Genomic_DNA"/>
</dbReference>
<evidence type="ECO:0000259" key="2">
    <source>
        <dbReference type="Pfam" id="PF16220"/>
    </source>
</evidence>
<feature type="domain" description="FecR protein" evidence="1">
    <location>
        <begin position="107"/>
        <end position="200"/>
    </location>
</feature>
<evidence type="ECO:0000259" key="1">
    <source>
        <dbReference type="Pfam" id="PF04773"/>
    </source>
</evidence>
<feature type="domain" description="FecR N-terminal" evidence="2">
    <location>
        <begin position="12"/>
        <end position="50"/>
    </location>
</feature>
<dbReference type="InterPro" id="IPR032623">
    <property type="entry name" value="FecR_N"/>
</dbReference>
<dbReference type="RefSeq" id="WP_016655909.1">
    <property type="nucleotide sequence ID" value="NZ_KE340352.1"/>
</dbReference>
<accession>S3N3T7</accession>
<keyword evidence="3" id="KW-0812">Transmembrane</keyword>
<dbReference type="PIRSF" id="PIRSF018266">
    <property type="entry name" value="FecR"/>
    <property type="match status" value="1"/>
</dbReference>
<proteinExistence type="predicted"/>
<name>S3N3T7_9GAMM</name>
<dbReference type="GO" id="GO:0016989">
    <property type="term" value="F:sigma factor antagonist activity"/>
    <property type="evidence" value="ECO:0007669"/>
    <property type="project" value="TreeGrafter"/>
</dbReference>
<dbReference type="STRING" id="632955.GCA_000829675_00025"/>